<feature type="transmembrane region" description="Helical" evidence="1">
    <location>
        <begin position="56"/>
        <end position="73"/>
    </location>
</feature>
<comment type="caution">
    <text evidence="3">The sequence shown here is derived from an EMBL/GenBank/DDBJ whole genome shotgun (WGS) entry which is preliminary data.</text>
</comment>
<feature type="domain" description="VanZ-like" evidence="2">
    <location>
        <begin position="24"/>
        <end position="109"/>
    </location>
</feature>
<dbReference type="AlphaFoldDB" id="A0A855Y4H4"/>
<name>A0A855Y4H4_9BACL</name>
<evidence type="ECO:0000313" key="3">
    <source>
        <dbReference type="EMBL" id="PWW45232.1"/>
    </source>
</evidence>
<protein>
    <submittedName>
        <fullName evidence="3">VanZ like protein</fullName>
    </submittedName>
</protein>
<evidence type="ECO:0000256" key="1">
    <source>
        <dbReference type="SAM" id="Phobius"/>
    </source>
</evidence>
<proteinExistence type="predicted"/>
<dbReference type="Pfam" id="PF04892">
    <property type="entry name" value="VanZ"/>
    <property type="match status" value="1"/>
</dbReference>
<dbReference type="Proteomes" id="UP000247078">
    <property type="component" value="Unassembled WGS sequence"/>
</dbReference>
<organism evidence="3 4">
    <name type="scientific">Paenibacillus pabuli</name>
    <dbReference type="NCBI Taxonomy" id="1472"/>
    <lineage>
        <taxon>Bacteria</taxon>
        <taxon>Bacillati</taxon>
        <taxon>Bacillota</taxon>
        <taxon>Bacilli</taxon>
        <taxon>Bacillales</taxon>
        <taxon>Paenibacillaceae</taxon>
        <taxon>Paenibacillus</taxon>
    </lineage>
</organism>
<keyword evidence="1" id="KW-0472">Membrane</keyword>
<keyword evidence="1" id="KW-1133">Transmembrane helix</keyword>
<reference evidence="3 4" key="1">
    <citation type="submission" date="2018-05" db="EMBL/GenBank/DDBJ databases">
        <title>Freshwater and sediment microbial communities from various areas in North America, analyzing microbe dynamics in response to fracking.</title>
        <authorList>
            <person name="Lamendella R."/>
        </authorList>
    </citation>
    <scope>NUCLEOTIDE SEQUENCE [LARGE SCALE GENOMIC DNA]</scope>
    <source>
        <strain evidence="3 4">DB-3</strain>
    </source>
</reference>
<evidence type="ECO:0000259" key="2">
    <source>
        <dbReference type="Pfam" id="PF04892"/>
    </source>
</evidence>
<dbReference type="EMBL" id="QGTZ01000001">
    <property type="protein sequence ID" value="PWW45232.1"/>
    <property type="molecule type" value="Genomic_DNA"/>
</dbReference>
<accession>A0A855Y4H4</accession>
<keyword evidence="1" id="KW-0812">Transmembrane</keyword>
<gene>
    <name evidence="3" type="ORF">DET56_101433</name>
</gene>
<feature type="transmembrane region" description="Helical" evidence="1">
    <location>
        <begin position="29"/>
        <end position="49"/>
    </location>
</feature>
<dbReference type="NCBIfam" id="NF037970">
    <property type="entry name" value="vanZ_1"/>
    <property type="match status" value="1"/>
</dbReference>
<evidence type="ECO:0000313" key="4">
    <source>
        <dbReference type="Proteomes" id="UP000247078"/>
    </source>
</evidence>
<sequence>MGFNLPDISFNYGEKHYSLQQKPFDFLEFIFRKGGHLFIYAVLAALVYGTLRQRKLSSKSAILFALFVVSLIASTDEYIQQYSPNRTASIRDVGVDLIGGCIGITLFRLSRRVYKGKSKT</sequence>
<feature type="transmembrane region" description="Helical" evidence="1">
    <location>
        <begin position="93"/>
        <end position="110"/>
    </location>
</feature>
<dbReference type="InterPro" id="IPR006976">
    <property type="entry name" value="VanZ-like"/>
</dbReference>